<sequence length="262" mass="29903">MKAPCCGLSNLEANHKPRPSPHNNMSNTVEVDNEVILNYTVNELVTGIENTASLPRHTRCLIGCRRDAGDDMELNLVALFAVLFVLITMPILFVLCSHMNTTEAITPRQNDYSMRHIIERELKRQKQLWRQDSSRSMKLLFLLPLQNVNVQTKYSMHQVQCDDASQVSTGNVSQGAIFDEEKGDHQMCYVSGDSVSWSRNQKCRHAFHTLCIREWLEQMGWECPVCRGLYLEQPKLKSDECIADPENQNRIKQAIKAPSLQA</sequence>
<dbReference type="Proteomes" id="UP001530400">
    <property type="component" value="Unassembled WGS sequence"/>
</dbReference>
<evidence type="ECO:0000313" key="10">
    <source>
        <dbReference type="EMBL" id="KAL3787758.1"/>
    </source>
</evidence>
<keyword evidence="2" id="KW-0479">Metal-binding</keyword>
<dbReference type="GO" id="GO:0008270">
    <property type="term" value="F:zinc ion binding"/>
    <property type="evidence" value="ECO:0007669"/>
    <property type="project" value="UniProtKB-KW"/>
</dbReference>
<evidence type="ECO:0000256" key="3">
    <source>
        <dbReference type="ARBA" id="ARBA00022771"/>
    </source>
</evidence>
<evidence type="ECO:0000256" key="2">
    <source>
        <dbReference type="ARBA" id="ARBA00022723"/>
    </source>
</evidence>
<dbReference type="InterPro" id="IPR013083">
    <property type="entry name" value="Znf_RING/FYVE/PHD"/>
</dbReference>
<comment type="pathway">
    <text evidence="1">Protein modification; protein ubiquitination.</text>
</comment>
<dbReference type="InterPro" id="IPR001841">
    <property type="entry name" value="Znf_RING"/>
</dbReference>
<dbReference type="Gene3D" id="3.30.40.10">
    <property type="entry name" value="Zinc/RING finger domain, C3HC4 (zinc finger)"/>
    <property type="match status" value="1"/>
</dbReference>
<keyword evidence="8" id="KW-0812">Transmembrane</keyword>
<protein>
    <recommendedName>
        <fullName evidence="9">RING-type domain-containing protein</fullName>
    </recommendedName>
</protein>
<feature type="region of interest" description="Disordered" evidence="7">
    <location>
        <begin position="1"/>
        <end position="25"/>
    </location>
</feature>
<reference evidence="10 11" key="1">
    <citation type="submission" date="2024-10" db="EMBL/GenBank/DDBJ databases">
        <title>Updated reference genomes for cyclostephanoid diatoms.</title>
        <authorList>
            <person name="Roberts W.R."/>
            <person name="Alverson A.J."/>
        </authorList>
    </citation>
    <scope>NUCLEOTIDE SEQUENCE [LARGE SCALE GENOMIC DNA]</scope>
    <source>
        <strain evidence="10 11">AJA010-31</strain>
    </source>
</reference>
<keyword evidence="8" id="KW-0472">Membrane</keyword>
<dbReference type="EMBL" id="JALLPJ020000598">
    <property type="protein sequence ID" value="KAL3787758.1"/>
    <property type="molecule type" value="Genomic_DNA"/>
</dbReference>
<dbReference type="InterPro" id="IPR024766">
    <property type="entry name" value="Znf_RING_H2"/>
</dbReference>
<evidence type="ECO:0000256" key="8">
    <source>
        <dbReference type="SAM" id="Phobius"/>
    </source>
</evidence>
<organism evidence="10 11">
    <name type="scientific">Cyclotella atomus</name>
    <dbReference type="NCBI Taxonomy" id="382360"/>
    <lineage>
        <taxon>Eukaryota</taxon>
        <taxon>Sar</taxon>
        <taxon>Stramenopiles</taxon>
        <taxon>Ochrophyta</taxon>
        <taxon>Bacillariophyta</taxon>
        <taxon>Coscinodiscophyceae</taxon>
        <taxon>Thalassiosirophycidae</taxon>
        <taxon>Stephanodiscales</taxon>
        <taxon>Stephanodiscaceae</taxon>
        <taxon>Cyclotella</taxon>
    </lineage>
</organism>
<comment type="caution">
    <text evidence="10">The sequence shown here is derived from an EMBL/GenBank/DDBJ whole genome shotgun (WGS) entry which is preliminary data.</text>
</comment>
<evidence type="ECO:0000256" key="4">
    <source>
        <dbReference type="ARBA" id="ARBA00022786"/>
    </source>
</evidence>
<dbReference type="Pfam" id="PF12678">
    <property type="entry name" value="zf-rbx1"/>
    <property type="match status" value="1"/>
</dbReference>
<keyword evidence="3 6" id="KW-0863">Zinc-finger</keyword>
<evidence type="ECO:0000259" key="9">
    <source>
        <dbReference type="PROSITE" id="PS50089"/>
    </source>
</evidence>
<evidence type="ECO:0000256" key="7">
    <source>
        <dbReference type="SAM" id="MobiDB-lite"/>
    </source>
</evidence>
<accession>A0ABD3PJB0</accession>
<keyword evidence="4" id="KW-0833">Ubl conjugation pathway</keyword>
<gene>
    <name evidence="10" type="ORF">ACHAWO_008797</name>
</gene>
<feature type="transmembrane region" description="Helical" evidence="8">
    <location>
        <begin position="74"/>
        <end position="95"/>
    </location>
</feature>
<name>A0ABD3PJB0_9STRA</name>
<evidence type="ECO:0000256" key="6">
    <source>
        <dbReference type="PROSITE-ProRule" id="PRU00175"/>
    </source>
</evidence>
<evidence type="ECO:0000256" key="1">
    <source>
        <dbReference type="ARBA" id="ARBA00004906"/>
    </source>
</evidence>
<keyword evidence="8" id="KW-1133">Transmembrane helix</keyword>
<dbReference type="CDD" id="cd16448">
    <property type="entry name" value="RING-H2"/>
    <property type="match status" value="1"/>
</dbReference>
<keyword evidence="5" id="KW-0862">Zinc</keyword>
<feature type="domain" description="RING-type" evidence="9">
    <location>
        <begin position="185"/>
        <end position="227"/>
    </location>
</feature>
<evidence type="ECO:0000256" key="5">
    <source>
        <dbReference type="ARBA" id="ARBA00022833"/>
    </source>
</evidence>
<proteinExistence type="predicted"/>
<dbReference type="AlphaFoldDB" id="A0ABD3PJB0"/>
<keyword evidence="11" id="KW-1185">Reference proteome</keyword>
<dbReference type="PROSITE" id="PS50089">
    <property type="entry name" value="ZF_RING_2"/>
    <property type="match status" value="1"/>
</dbReference>
<dbReference type="SUPFAM" id="SSF57850">
    <property type="entry name" value="RING/U-box"/>
    <property type="match status" value="1"/>
</dbReference>
<evidence type="ECO:0000313" key="11">
    <source>
        <dbReference type="Proteomes" id="UP001530400"/>
    </source>
</evidence>